<keyword evidence="2" id="KW-1185">Reference proteome</keyword>
<name>A0A437P6N2_9ACTN</name>
<sequence>MTVPRLRDLVRRRPGPVDEDFAGQVHSELALDLPDEDLREDLDDCLDLYEMGSKPRCEEVEYLGLLEDARDRIVRGG</sequence>
<protein>
    <submittedName>
        <fullName evidence="1">Uncharacterized protein</fullName>
    </submittedName>
</protein>
<comment type="caution">
    <text evidence="1">The sequence shown here is derived from an EMBL/GenBank/DDBJ whole genome shotgun (WGS) entry which is preliminary data.</text>
</comment>
<organism evidence="1 2">
    <name type="scientific">Streptomyces antnestii</name>
    <dbReference type="NCBI Taxonomy" id="2494256"/>
    <lineage>
        <taxon>Bacteria</taxon>
        <taxon>Bacillati</taxon>
        <taxon>Actinomycetota</taxon>
        <taxon>Actinomycetes</taxon>
        <taxon>Kitasatosporales</taxon>
        <taxon>Streptomycetaceae</taxon>
        <taxon>Streptomyces</taxon>
    </lineage>
</organism>
<evidence type="ECO:0000313" key="1">
    <source>
        <dbReference type="EMBL" id="RVU17917.1"/>
    </source>
</evidence>
<dbReference type="Proteomes" id="UP000283128">
    <property type="component" value="Unassembled WGS sequence"/>
</dbReference>
<accession>A0A437P6N2</accession>
<reference evidence="1 2" key="1">
    <citation type="submission" date="2019-01" db="EMBL/GenBank/DDBJ databases">
        <title>Genome sequences of Streptomyces and Rhizobium isolates collected from root and soil.</title>
        <authorList>
            <person name="Chhettri S."/>
            <person name="Sevigny J.L."/>
            <person name="Sen A."/>
            <person name="Ennis N."/>
            <person name="Tisa L."/>
        </authorList>
    </citation>
    <scope>NUCLEOTIDE SEQUENCE [LARGE SCALE GENOMIC DNA]</scope>
    <source>
        <strain evidence="1 2">San01</strain>
    </source>
</reference>
<dbReference type="RefSeq" id="WP_127832064.1">
    <property type="nucleotide sequence ID" value="NZ_RZYA01000022.1"/>
</dbReference>
<proteinExistence type="predicted"/>
<dbReference type="EMBL" id="RZYA01000022">
    <property type="protein sequence ID" value="RVU17917.1"/>
    <property type="molecule type" value="Genomic_DNA"/>
</dbReference>
<dbReference type="AlphaFoldDB" id="A0A437P6N2"/>
<gene>
    <name evidence="1" type="ORF">EOT10_32985</name>
</gene>
<evidence type="ECO:0000313" key="2">
    <source>
        <dbReference type="Proteomes" id="UP000283128"/>
    </source>
</evidence>